<evidence type="ECO:0008006" key="3">
    <source>
        <dbReference type="Google" id="ProtNLM"/>
    </source>
</evidence>
<dbReference type="InterPro" id="IPR021610">
    <property type="entry name" value="DUF3228"/>
</dbReference>
<name>A0A3B0MUB2_THEAN</name>
<dbReference type="PANTHER" id="PTHR38666">
    <property type="match status" value="1"/>
</dbReference>
<dbReference type="EMBL" id="UIVT01000003">
    <property type="protein sequence ID" value="SVP93807.1"/>
    <property type="molecule type" value="Genomic_DNA"/>
</dbReference>
<evidence type="ECO:0000313" key="2">
    <source>
        <dbReference type="EMBL" id="SVP93807.1"/>
    </source>
</evidence>
<reference evidence="2" key="1">
    <citation type="submission" date="2018-07" db="EMBL/GenBank/DDBJ databases">
        <authorList>
            <person name="Quirk P.G."/>
            <person name="Krulwich T.A."/>
        </authorList>
    </citation>
    <scope>NUCLEOTIDE SEQUENCE</scope>
    <source>
        <strain evidence="2">Anand</strain>
    </source>
</reference>
<organism evidence="2">
    <name type="scientific">Theileria annulata</name>
    <dbReference type="NCBI Taxonomy" id="5874"/>
    <lineage>
        <taxon>Eukaryota</taxon>
        <taxon>Sar</taxon>
        <taxon>Alveolata</taxon>
        <taxon>Apicomplexa</taxon>
        <taxon>Aconoidasida</taxon>
        <taxon>Piroplasmida</taxon>
        <taxon>Theileriidae</taxon>
        <taxon>Theileria</taxon>
    </lineage>
</organism>
<dbReference type="Gene3D" id="3.30.2310.50">
    <property type="entry name" value="Protein of unknown function (DUF3228), domain 1"/>
    <property type="match status" value="2"/>
</dbReference>
<sequence>MVILVFKSLFNPRMSSTKSSEITIDLDPFCFKQFDKKGINYIPYPKESFIEKVRHSVRNGSVLRDGYAPFCKHLILKNFTDATCGFLEITDKNSSLLRSGYVSRTANEVPVLSRWFSKSDVLEYVKRAEYLDVILYSREQVIKEYKAMQTYEDDSKFLHDYYVISIKPQDVDHELPMLPITIMRNALIDEGGSGVPIDREKYMESVKYWSKHAVLLED</sequence>
<accession>A0A3B0MUB2</accession>
<dbReference type="Pfam" id="PF11539">
    <property type="entry name" value="DUF3228"/>
    <property type="match status" value="1"/>
</dbReference>
<proteinExistence type="predicted"/>
<evidence type="ECO:0000313" key="1">
    <source>
        <dbReference type="EMBL" id="SVP93003.1"/>
    </source>
</evidence>
<dbReference type="EMBL" id="UIVS01000003">
    <property type="protein sequence ID" value="SVP93003.1"/>
    <property type="molecule type" value="Genomic_DNA"/>
</dbReference>
<dbReference type="AlphaFoldDB" id="A0A3B0MUB2"/>
<dbReference type="VEuPathDB" id="PiroplasmaDB:TA17665"/>
<gene>
    <name evidence="2" type="ORF">TAT_000280200</name>
    <name evidence="1" type="ORF">TAV_000280300</name>
</gene>
<dbReference type="PANTHER" id="PTHR38666:SF2">
    <property type="entry name" value="FLAGELLAR ASSOCIATED PROTEIN"/>
    <property type="match status" value="1"/>
</dbReference>
<protein>
    <recommendedName>
        <fullName evidence="3">Flagellar associated protein</fullName>
    </recommendedName>
</protein>